<feature type="region of interest" description="Disordered" evidence="1">
    <location>
        <begin position="100"/>
        <end position="121"/>
    </location>
</feature>
<evidence type="ECO:0000313" key="2">
    <source>
        <dbReference type="EMBL" id="GBP25697.1"/>
    </source>
</evidence>
<keyword evidence="3" id="KW-1185">Reference proteome</keyword>
<evidence type="ECO:0000313" key="3">
    <source>
        <dbReference type="Proteomes" id="UP000299102"/>
    </source>
</evidence>
<name>A0A4C1UHX6_EUMVA</name>
<sequence>MRVKEEKWTKTIIEWCLGEGCRRRERQLKRWEDDLPEGGGGDRMRSGPLQLSFNGRITRVKAVTSRPYSKQSVWVTLEEKNRRQVNYVVLTPTLSHAPFSRYRDDKGKTNGGLHHKLDYNS</sequence>
<comment type="caution">
    <text evidence="2">The sequence shown here is derived from an EMBL/GenBank/DDBJ whole genome shotgun (WGS) entry which is preliminary data.</text>
</comment>
<dbReference type="EMBL" id="BGZK01000171">
    <property type="protein sequence ID" value="GBP25697.1"/>
    <property type="molecule type" value="Genomic_DNA"/>
</dbReference>
<dbReference type="AlphaFoldDB" id="A0A4C1UHX6"/>
<reference evidence="2 3" key="1">
    <citation type="journal article" date="2019" name="Commun. Biol.">
        <title>The bagworm genome reveals a unique fibroin gene that provides high tensile strength.</title>
        <authorList>
            <person name="Kono N."/>
            <person name="Nakamura H."/>
            <person name="Ohtoshi R."/>
            <person name="Tomita M."/>
            <person name="Numata K."/>
            <person name="Arakawa K."/>
        </authorList>
    </citation>
    <scope>NUCLEOTIDE SEQUENCE [LARGE SCALE GENOMIC DNA]</scope>
</reference>
<protein>
    <submittedName>
        <fullName evidence="2">Uncharacterized protein</fullName>
    </submittedName>
</protein>
<proteinExistence type="predicted"/>
<dbReference type="Proteomes" id="UP000299102">
    <property type="component" value="Unassembled WGS sequence"/>
</dbReference>
<accession>A0A4C1UHX6</accession>
<evidence type="ECO:0000256" key="1">
    <source>
        <dbReference type="SAM" id="MobiDB-lite"/>
    </source>
</evidence>
<organism evidence="2 3">
    <name type="scientific">Eumeta variegata</name>
    <name type="common">Bagworm moth</name>
    <name type="synonym">Eumeta japonica</name>
    <dbReference type="NCBI Taxonomy" id="151549"/>
    <lineage>
        <taxon>Eukaryota</taxon>
        <taxon>Metazoa</taxon>
        <taxon>Ecdysozoa</taxon>
        <taxon>Arthropoda</taxon>
        <taxon>Hexapoda</taxon>
        <taxon>Insecta</taxon>
        <taxon>Pterygota</taxon>
        <taxon>Neoptera</taxon>
        <taxon>Endopterygota</taxon>
        <taxon>Lepidoptera</taxon>
        <taxon>Glossata</taxon>
        <taxon>Ditrysia</taxon>
        <taxon>Tineoidea</taxon>
        <taxon>Psychidae</taxon>
        <taxon>Oiketicinae</taxon>
        <taxon>Eumeta</taxon>
    </lineage>
</organism>
<gene>
    <name evidence="2" type="ORF">EVAR_12175_1</name>
</gene>